<accession>A0A921TCU5</accession>
<name>A0A921TCU5_9RHOB</name>
<feature type="chain" id="PRO_5036758032" evidence="2">
    <location>
        <begin position="33"/>
        <end position="294"/>
    </location>
</feature>
<evidence type="ECO:0000313" key="5">
    <source>
        <dbReference type="Proteomes" id="UP000698242"/>
    </source>
</evidence>
<protein>
    <submittedName>
        <fullName evidence="4">Lipoprotein</fullName>
    </submittedName>
</protein>
<reference evidence="4" key="1">
    <citation type="submission" date="2013-03" db="EMBL/GenBank/DDBJ databases">
        <title>Genome Sequence of the Profundibacterium mesophilum strain KAUST100406-0324T from Red Sea, a novel genus in the family Rhodobacteraceae.</title>
        <authorList>
            <person name="Essack M."/>
            <person name="Alam I."/>
            <person name="Lafi F."/>
            <person name="Alawi W."/>
            <person name="Kamanu F."/>
            <person name="Al-Suwailem A."/>
            <person name="Lee O.O."/>
            <person name="Xu Y."/>
            <person name="Bajic V."/>
            <person name="Qian P.-Y."/>
            <person name="Archer J."/>
        </authorList>
    </citation>
    <scope>NUCLEOTIDE SEQUENCE</scope>
    <source>
        <strain evidence="4">KAUST100406-0324</strain>
    </source>
</reference>
<evidence type="ECO:0000313" key="4">
    <source>
        <dbReference type="EMBL" id="KAF0676093.1"/>
    </source>
</evidence>
<dbReference type="PROSITE" id="PS51257">
    <property type="entry name" value="PROKAR_LIPOPROTEIN"/>
    <property type="match status" value="1"/>
</dbReference>
<evidence type="ECO:0000256" key="1">
    <source>
        <dbReference type="SAM" id="MobiDB-lite"/>
    </source>
</evidence>
<keyword evidence="5" id="KW-1185">Reference proteome</keyword>
<evidence type="ECO:0000259" key="3">
    <source>
        <dbReference type="PROSITE" id="PS51724"/>
    </source>
</evidence>
<feature type="signal peptide" evidence="2">
    <location>
        <begin position="1"/>
        <end position="32"/>
    </location>
</feature>
<evidence type="ECO:0000256" key="2">
    <source>
        <dbReference type="SAM" id="SignalP"/>
    </source>
</evidence>
<sequence>MSGANRMTFTARLGGAAALAALLTGCTTSQQSADTQSVSPTSTRLVERDIEAPEVFQASEEGLWDGRPSLGGVWVAYPGIKDPERVIIRNETNGKFVIGALFRRERENPGPAVQVSSDAADALGMLAGQPVPLNITALRRDETTDPDEAPTAVLGEPEEIAESALDIPTGNDTAQDTGTQIASATLPDPAPVPDLAPAPASVTATDPAPDRASTSALQRPFIQIGIFSVEQNALNTVRKMQAAGIDSGSVRQQSLNGKGYWRVVVGPSSSEEMRSRLLGKVKSLGFTDAYAVSD</sequence>
<feature type="region of interest" description="Disordered" evidence="1">
    <location>
        <begin position="182"/>
        <end position="212"/>
    </location>
</feature>
<dbReference type="EMBL" id="APKE01000018">
    <property type="protein sequence ID" value="KAF0676093.1"/>
    <property type="molecule type" value="Genomic_DNA"/>
</dbReference>
<keyword evidence="4" id="KW-0449">Lipoprotein</keyword>
<gene>
    <name evidence="4" type="ORF">PMES_01555</name>
</gene>
<dbReference type="PROSITE" id="PS51724">
    <property type="entry name" value="SPOR"/>
    <property type="match status" value="1"/>
</dbReference>
<organism evidence="4 5">
    <name type="scientific">Profundibacterium mesophilum KAUST100406-0324</name>
    <dbReference type="NCBI Taxonomy" id="1037889"/>
    <lineage>
        <taxon>Bacteria</taxon>
        <taxon>Pseudomonadati</taxon>
        <taxon>Pseudomonadota</taxon>
        <taxon>Alphaproteobacteria</taxon>
        <taxon>Rhodobacterales</taxon>
        <taxon>Roseobacteraceae</taxon>
        <taxon>Profundibacterium</taxon>
    </lineage>
</organism>
<keyword evidence="2" id="KW-0732">Signal</keyword>
<dbReference type="SUPFAM" id="SSF110997">
    <property type="entry name" value="Sporulation related repeat"/>
    <property type="match status" value="1"/>
</dbReference>
<dbReference type="GO" id="GO:0042834">
    <property type="term" value="F:peptidoglycan binding"/>
    <property type="evidence" value="ECO:0007669"/>
    <property type="project" value="InterPro"/>
</dbReference>
<dbReference type="Gene3D" id="3.30.70.1070">
    <property type="entry name" value="Sporulation related repeat"/>
    <property type="match status" value="1"/>
</dbReference>
<proteinExistence type="predicted"/>
<feature type="domain" description="SPOR" evidence="3">
    <location>
        <begin position="214"/>
        <end position="294"/>
    </location>
</feature>
<dbReference type="InterPro" id="IPR007730">
    <property type="entry name" value="SPOR-like_dom"/>
</dbReference>
<dbReference type="RefSeq" id="WP_236549736.1">
    <property type="nucleotide sequence ID" value="NZ_APKE01000018.1"/>
</dbReference>
<comment type="caution">
    <text evidence="4">The sequence shown here is derived from an EMBL/GenBank/DDBJ whole genome shotgun (WGS) entry which is preliminary data.</text>
</comment>
<dbReference type="InterPro" id="IPR036680">
    <property type="entry name" value="SPOR-like_sf"/>
</dbReference>
<dbReference type="Pfam" id="PF05036">
    <property type="entry name" value="SPOR"/>
    <property type="match status" value="1"/>
</dbReference>
<dbReference type="AlphaFoldDB" id="A0A921TCU5"/>
<dbReference type="Proteomes" id="UP000698242">
    <property type="component" value="Unassembled WGS sequence"/>
</dbReference>